<keyword evidence="3" id="KW-1185">Reference proteome</keyword>
<dbReference type="SUPFAM" id="SSF64397">
    <property type="entry name" value="Hsp33 domain"/>
    <property type="match status" value="1"/>
</dbReference>
<proteinExistence type="inferred from homology"/>
<dbReference type="Gene3D" id="1.10.287.480">
    <property type="entry name" value="helix hairpin bin"/>
    <property type="match status" value="1"/>
</dbReference>
<dbReference type="NCBIfam" id="NF001033">
    <property type="entry name" value="PRK00114.1"/>
    <property type="match status" value="1"/>
</dbReference>
<protein>
    <recommendedName>
        <fullName evidence="1">33 kDa chaperonin</fullName>
    </recommendedName>
    <alternativeName>
        <fullName evidence="1">Heat shock protein 33 homolog</fullName>
        <shortName evidence="1">HSP33</shortName>
    </alternativeName>
</protein>
<dbReference type="CDD" id="cd00498">
    <property type="entry name" value="Hsp33"/>
    <property type="match status" value="1"/>
</dbReference>
<dbReference type="PANTHER" id="PTHR30111:SF1">
    <property type="entry name" value="33 KDA CHAPERONIN"/>
    <property type="match status" value="1"/>
</dbReference>
<comment type="function">
    <text evidence="1">Redox regulated molecular chaperone. Protects both thermally unfolding and oxidatively damaged proteins from irreversible aggregation. Plays an important role in the bacterial defense system toward oxidative stress.</text>
</comment>
<dbReference type="InterPro" id="IPR016154">
    <property type="entry name" value="Heat_shock_Hsp33_C"/>
</dbReference>
<keyword evidence="1" id="KW-0143">Chaperone</keyword>
<dbReference type="GO" id="GO:0051082">
    <property type="term" value="F:unfolded protein binding"/>
    <property type="evidence" value="ECO:0007669"/>
    <property type="project" value="UniProtKB-UniRule"/>
</dbReference>
<dbReference type="InterPro" id="IPR000397">
    <property type="entry name" value="Heat_shock_Hsp33"/>
</dbReference>
<keyword evidence="1" id="KW-0963">Cytoplasm</keyword>
<dbReference type="GO" id="GO:0044183">
    <property type="term" value="F:protein folding chaperone"/>
    <property type="evidence" value="ECO:0007669"/>
    <property type="project" value="TreeGrafter"/>
</dbReference>
<dbReference type="AlphaFoldDB" id="F3L438"/>
<sequence length="292" mass="32868">MSFEHMDLTQRFIFDDADIRGEYVRLDHSLTELFKLHAYAPGVKILLGEMLSAAALLTATLKFEGKLILQARGDGQIPLIMAESTHDRKLRGIARGAEHATSQTFTELMSEGQLAITIDPIGGNRYQGIVTLEADSLAKSLDAYFEQSEQLGTRLWLACDGERAAGLLLQQLPPEVTKDPALRAQQWEHVTTLADTLKDDELLQLDSDTLLYRLFHEDEVRLFDPEPAEFSCSCSRERSFGAIASLARDDIQSLLQEMGEITVDCEFCNMQYRFDHSDFSELELQPDTPIQH</sequence>
<dbReference type="Gene3D" id="3.90.1280.10">
    <property type="entry name" value="HSP33 redox switch-like"/>
    <property type="match status" value="1"/>
</dbReference>
<dbReference type="GO" id="GO:0005737">
    <property type="term" value="C:cytoplasm"/>
    <property type="evidence" value="ECO:0007669"/>
    <property type="project" value="UniProtKB-SubCell"/>
</dbReference>
<reference evidence="2 3" key="1">
    <citation type="journal article" date="2011" name="J. Bacteriol.">
        <title>Genome sequence of strain IMCC3088, a proteorhodopsin-containing marine bacterium belonging to the OM60/NOR5 clade.</title>
        <authorList>
            <person name="Jang Y."/>
            <person name="Oh H.M."/>
            <person name="Kang I."/>
            <person name="Lee K."/>
            <person name="Yang S.J."/>
            <person name="Cho J.C."/>
        </authorList>
    </citation>
    <scope>NUCLEOTIDE SEQUENCE [LARGE SCALE GENOMIC DNA]</scope>
    <source>
        <strain evidence="2 3">IMCC3088</strain>
    </source>
</reference>
<comment type="subcellular location">
    <subcellularLocation>
        <location evidence="1">Cytoplasm</location>
    </subcellularLocation>
</comment>
<accession>F3L438</accession>
<dbReference type="PIRSF" id="PIRSF005261">
    <property type="entry name" value="Heat_shock_Hsp33"/>
    <property type="match status" value="1"/>
</dbReference>
<dbReference type="STRING" id="2518989.IMCC3088_2419"/>
<dbReference type="OrthoDB" id="9793753at2"/>
<dbReference type="PANTHER" id="PTHR30111">
    <property type="entry name" value="33 KDA CHAPERONIN"/>
    <property type="match status" value="1"/>
</dbReference>
<comment type="similarity">
    <text evidence="1">Belongs to the HSP33 family.</text>
</comment>
<keyword evidence="1" id="KW-0676">Redox-active center</keyword>
<dbReference type="Proteomes" id="UP000005615">
    <property type="component" value="Unassembled WGS sequence"/>
</dbReference>
<dbReference type="eggNOG" id="COG1281">
    <property type="taxonomic scope" value="Bacteria"/>
</dbReference>
<evidence type="ECO:0000256" key="1">
    <source>
        <dbReference type="HAMAP-Rule" id="MF_00117"/>
    </source>
</evidence>
<dbReference type="GO" id="GO:0042026">
    <property type="term" value="P:protein refolding"/>
    <property type="evidence" value="ECO:0007669"/>
    <property type="project" value="TreeGrafter"/>
</dbReference>
<dbReference type="RefSeq" id="WP_009576587.1">
    <property type="nucleotide sequence ID" value="NZ_AEIG01000074.1"/>
</dbReference>
<keyword evidence="1" id="KW-0862">Zinc</keyword>
<dbReference type="InterPro" id="IPR016153">
    <property type="entry name" value="Heat_shock_Hsp33_N"/>
</dbReference>
<dbReference type="InterPro" id="IPR023212">
    <property type="entry name" value="Hsp33_helix_hairpin_bin_dom_sf"/>
</dbReference>
<dbReference type="Gene3D" id="3.55.30.10">
    <property type="entry name" value="Hsp33 domain"/>
    <property type="match status" value="1"/>
</dbReference>
<gene>
    <name evidence="1" type="primary">hslO</name>
    <name evidence="2" type="ORF">IMCC3088_2419</name>
</gene>
<dbReference type="SUPFAM" id="SSF118352">
    <property type="entry name" value="HSP33 redox switch-like"/>
    <property type="match status" value="1"/>
</dbReference>
<dbReference type="Pfam" id="PF01430">
    <property type="entry name" value="HSP33"/>
    <property type="match status" value="1"/>
</dbReference>
<name>F3L438_9GAMM</name>
<comment type="caution">
    <text evidence="2">The sequence shown here is derived from an EMBL/GenBank/DDBJ whole genome shotgun (WGS) entry which is preliminary data.</text>
</comment>
<dbReference type="HAMAP" id="MF_00117">
    <property type="entry name" value="HslO"/>
    <property type="match status" value="1"/>
</dbReference>
<evidence type="ECO:0000313" key="3">
    <source>
        <dbReference type="Proteomes" id="UP000005615"/>
    </source>
</evidence>
<evidence type="ECO:0000313" key="2">
    <source>
        <dbReference type="EMBL" id="EGG28925.1"/>
    </source>
</evidence>
<keyword evidence="1" id="KW-1015">Disulfide bond</keyword>
<organism evidence="2 3">
    <name type="scientific">Aequoribacter fuscus</name>
    <dbReference type="NCBI Taxonomy" id="2518989"/>
    <lineage>
        <taxon>Bacteria</taxon>
        <taxon>Pseudomonadati</taxon>
        <taxon>Pseudomonadota</taxon>
        <taxon>Gammaproteobacteria</taxon>
        <taxon>Cellvibrionales</taxon>
        <taxon>Halieaceae</taxon>
        <taxon>Aequoribacter</taxon>
    </lineage>
</organism>
<feature type="disulfide bond" description="Redox-active" evidence="1">
    <location>
        <begin position="265"/>
        <end position="268"/>
    </location>
</feature>
<comment type="PTM">
    <text evidence="1">Under oxidizing conditions two disulfide bonds are formed involving the reactive cysteines. Under reducing conditions zinc is bound to the reactive cysteines and the protein is inactive.</text>
</comment>
<dbReference type="EMBL" id="AEIG01000074">
    <property type="protein sequence ID" value="EGG28925.1"/>
    <property type="molecule type" value="Genomic_DNA"/>
</dbReference>
<feature type="disulfide bond" description="Redox-active" evidence="1">
    <location>
        <begin position="232"/>
        <end position="234"/>
    </location>
</feature>